<protein>
    <submittedName>
        <fullName evidence="1">Uncharacterized protein</fullName>
    </submittedName>
</protein>
<proteinExistence type="predicted"/>
<name>A0A0F6W7G7_9BACT</name>
<sequence length="578" mass="64545">MTTKPGSMLLLEELFEHEDPRFFGEIVAFRQAPETTKHGQGKHTWELPKKRGPFAPTRLGAFGEKWARDSRPWARQMLLRWIDETAGAAPGQRPLVKHVFKAAEAARDAELIAAFLVAFDRLFRYSLKRSTRWDWRTSEQREIAVLKRVKTPGTDPLRAPTFSSHTRAHLRRRALRFFREMGREDPAAFRRWIFDALARYEDAHVGKPEDLVASWSLMQLLHHGSDAIALSSRGGTIVHGRSLKDLRPAPLHAEAWRDLDALLSLLVRARSLYVRRQVAMWIEQEMKGELESVSIAMLRPLLACPHADVVELASRLFANARGIESLSMSEWDALLALDHPSLTATLATSMRAHVSPSRVDLATCARWACASAAPIAELGLAWARDKGVKDAAALEIALPITQAPVGTVRAPSLEWLMPLVIGLGEPRHLRDLLDSRFDDVRARALDVLAGTERFRDEPELWAALAETPYPDARERLITHLEARSSTLAPQSLRHVWATTLLAVHRGSRAKRSALTQIATRIAQGEQEADALLPLLAITLRSVREAERRGAIVALVRAAIASPALRDAVRAHVPSLVIE</sequence>
<reference evidence="1 2" key="1">
    <citation type="submission" date="2015-03" db="EMBL/GenBank/DDBJ databases">
        <title>Genome assembly of Sandaracinus amylolyticus DSM 53668.</title>
        <authorList>
            <person name="Sharma G."/>
            <person name="Subramanian S."/>
        </authorList>
    </citation>
    <scope>NUCLEOTIDE SEQUENCE [LARGE SCALE GENOMIC DNA]</scope>
    <source>
        <strain evidence="1 2">DSM 53668</strain>
    </source>
</reference>
<gene>
    <name evidence="1" type="ORF">DB32_006364</name>
</gene>
<dbReference type="STRING" id="927083.DB32_006364"/>
<evidence type="ECO:0000313" key="2">
    <source>
        <dbReference type="Proteomes" id="UP000034883"/>
    </source>
</evidence>
<dbReference type="KEGG" id="samy:DB32_006364"/>
<accession>A0A0F6W7G7</accession>
<dbReference type="AlphaFoldDB" id="A0A0F6W7G7"/>
<dbReference type="Proteomes" id="UP000034883">
    <property type="component" value="Chromosome"/>
</dbReference>
<evidence type="ECO:0000313" key="1">
    <source>
        <dbReference type="EMBL" id="AKF09215.1"/>
    </source>
</evidence>
<dbReference type="EMBL" id="CP011125">
    <property type="protein sequence ID" value="AKF09215.1"/>
    <property type="molecule type" value="Genomic_DNA"/>
</dbReference>
<keyword evidence="2" id="KW-1185">Reference proteome</keyword>
<organism evidence="1 2">
    <name type="scientific">Sandaracinus amylolyticus</name>
    <dbReference type="NCBI Taxonomy" id="927083"/>
    <lineage>
        <taxon>Bacteria</taxon>
        <taxon>Pseudomonadati</taxon>
        <taxon>Myxococcota</taxon>
        <taxon>Polyangia</taxon>
        <taxon>Polyangiales</taxon>
        <taxon>Sandaracinaceae</taxon>
        <taxon>Sandaracinus</taxon>
    </lineage>
</organism>